<dbReference type="GO" id="GO:0004984">
    <property type="term" value="F:olfactory receptor activity"/>
    <property type="evidence" value="ECO:0007669"/>
    <property type="project" value="InterPro"/>
</dbReference>
<feature type="transmembrane region" description="Helical" evidence="9">
    <location>
        <begin position="263"/>
        <end position="282"/>
    </location>
</feature>
<keyword evidence="6 9" id="KW-0472">Membrane</keyword>
<evidence type="ECO:0000256" key="7">
    <source>
        <dbReference type="ARBA" id="ARBA00023170"/>
    </source>
</evidence>
<evidence type="ECO:0000256" key="9">
    <source>
        <dbReference type="RuleBase" id="RU351113"/>
    </source>
</evidence>
<accession>A0A7G8Z949</accession>
<keyword evidence="2 9" id="KW-0716">Sensory transduction</keyword>
<gene>
    <name evidence="10" type="primary">OR30</name>
</gene>
<feature type="transmembrane region" description="Helical" evidence="9">
    <location>
        <begin position="126"/>
        <end position="146"/>
    </location>
</feature>
<feature type="transmembrane region" description="Helical" evidence="9">
    <location>
        <begin position="69"/>
        <end position="88"/>
    </location>
</feature>
<evidence type="ECO:0000313" key="10">
    <source>
        <dbReference type="EMBL" id="QNL14974.1"/>
    </source>
</evidence>
<feature type="transmembrane region" description="Helical" evidence="9">
    <location>
        <begin position="294"/>
        <end position="314"/>
    </location>
</feature>
<dbReference type="GO" id="GO:0005549">
    <property type="term" value="F:odorant binding"/>
    <property type="evidence" value="ECO:0007669"/>
    <property type="project" value="InterPro"/>
</dbReference>
<protein>
    <recommendedName>
        <fullName evidence="9">Odorant receptor</fullName>
    </recommendedName>
</protein>
<dbReference type="Pfam" id="PF02949">
    <property type="entry name" value="7tm_6"/>
    <property type="match status" value="1"/>
</dbReference>
<dbReference type="PANTHER" id="PTHR21137:SF42">
    <property type="entry name" value="ODORANT RECEPTOR 83A"/>
    <property type="match status" value="1"/>
</dbReference>
<evidence type="ECO:0000256" key="1">
    <source>
        <dbReference type="ARBA" id="ARBA00004141"/>
    </source>
</evidence>
<sequence length="391" mass="45536">MLKLIQTDFLKAQKLIQRVSWPLRLSGFWPTDKSFISKLKYLFTMTYLITHVIMEYCNFISVFKNLDLMILNFITISVQTITIVRLAVLKYNKIVLSLIETMEAFDGSNCKNHEEKIIYIYHSSRAIFFFKISFWFCFASAINWYFTPLQNFLFALIQNETAILEIPYPIQTFFDISSMERIVFVYIYEVGVGWSGLCYASTFGVIIAMITSLCTRLALLSHRIMNLQSKNTTLYASLFHDLVVEHMDIIRTLNTFKAAYDLLFLYELLNITLLISLILYYTLMTFDDAEMVDFISSAVFTFAATLSMYGYCLAGQWLESESIKLGNTYWHCQWYDMPVSCKKNLIICMIFSQTPLHLTAGGFYNYSLMNFTSILKTAMAYVSMLRTVHQR</sequence>
<keyword evidence="8 9" id="KW-0807">Transducer</keyword>
<comment type="similarity">
    <text evidence="9">Belongs to the insect chemoreceptor superfamily. Heteromeric odorant receptor channel (TC 1.A.69) family.</text>
</comment>
<evidence type="ECO:0000256" key="4">
    <source>
        <dbReference type="ARBA" id="ARBA00022725"/>
    </source>
</evidence>
<keyword evidence="3 9" id="KW-0812">Transmembrane</keyword>
<reference evidence="10" key="1">
    <citation type="submission" date="2020-06" db="EMBL/GenBank/DDBJ databases">
        <authorList>
            <person name="Sheng S."/>
        </authorList>
    </citation>
    <scope>NUCLEOTIDE SEQUENCE</scope>
    <source>
        <tissue evidence="10">Antenna</tissue>
    </source>
</reference>
<evidence type="ECO:0000256" key="3">
    <source>
        <dbReference type="ARBA" id="ARBA00022692"/>
    </source>
</evidence>
<dbReference type="EMBL" id="MT670970">
    <property type="protein sequence ID" value="QNL14974.1"/>
    <property type="molecule type" value="mRNA"/>
</dbReference>
<evidence type="ECO:0000256" key="2">
    <source>
        <dbReference type="ARBA" id="ARBA00022606"/>
    </source>
</evidence>
<dbReference type="InterPro" id="IPR004117">
    <property type="entry name" value="7tm6_olfct_rcpt"/>
</dbReference>
<keyword evidence="5 9" id="KW-1133">Transmembrane helix</keyword>
<feature type="transmembrane region" description="Helical" evidence="9">
    <location>
        <begin position="41"/>
        <end position="63"/>
    </location>
</feature>
<dbReference type="GO" id="GO:0005886">
    <property type="term" value="C:plasma membrane"/>
    <property type="evidence" value="ECO:0007669"/>
    <property type="project" value="UniProtKB-SubCell"/>
</dbReference>
<name>A0A7G8Z949_9HYME</name>
<keyword evidence="4 9" id="KW-0552">Olfaction</keyword>
<organism evidence="10">
    <name type="scientific">Aulacocentrum confusum</name>
    <dbReference type="NCBI Taxonomy" id="2767324"/>
    <lineage>
        <taxon>Eukaryota</taxon>
        <taxon>Metazoa</taxon>
        <taxon>Ecdysozoa</taxon>
        <taxon>Arthropoda</taxon>
        <taxon>Hexapoda</taxon>
        <taxon>Insecta</taxon>
        <taxon>Pterygota</taxon>
        <taxon>Neoptera</taxon>
        <taxon>Endopterygota</taxon>
        <taxon>Hymenoptera</taxon>
        <taxon>Apocrita</taxon>
        <taxon>Ichneumonoidea</taxon>
        <taxon>Braconidae</taxon>
        <taxon>Macrocentrinae</taxon>
        <taxon>Aulacocentrum</taxon>
    </lineage>
</organism>
<comment type="subcellular location">
    <subcellularLocation>
        <location evidence="9">Cell membrane</location>
        <topology evidence="9">Multi-pass membrane protein</topology>
    </subcellularLocation>
    <subcellularLocation>
        <location evidence="1">Membrane</location>
        <topology evidence="1">Multi-pass membrane protein</topology>
    </subcellularLocation>
</comment>
<dbReference type="AlphaFoldDB" id="A0A7G8Z949"/>
<dbReference type="GO" id="GO:0007165">
    <property type="term" value="P:signal transduction"/>
    <property type="evidence" value="ECO:0007669"/>
    <property type="project" value="UniProtKB-KW"/>
</dbReference>
<evidence type="ECO:0000256" key="6">
    <source>
        <dbReference type="ARBA" id="ARBA00023136"/>
    </source>
</evidence>
<comment type="caution">
    <text evidence="9">Lacks conserved residue(s) required for the propagation of feature annotation.</text>
</comment>
<feature type="transmembrane region" description="Helical" evidence="9">
    <location>
        <begin position="194"/>
        <end position="219"/>
    </location>
</feature>
<keyword evidence="7 9" id="KW-0675">Receptor</keyword>
<proteinExistence type="evidence at transcript level"/>
<evidence type="ECO:0000256" key="5">
    <source>
        <dbReference type="ARBA" id="ARBA00022989"/>
    </source>
</evidence>
<evidence type="ECO:0000256" key="8">
    <source>
        <dbReference type="ARBA" id="ARBA00023224"/>
    </source>
</evidence>
<dbReference type="PANTHER" id="PTHR21137">
    <property type="entry name" value="ODORANT RECEPTOR"/>
    <property type="match status" value="1"/>
</dbReference>